<dbReference type="GeneID" id="94833842"/>
<accession>A0A1J4KUA7</accession>
<comment type="caution">
    <text evidence="1">The sequence shown here is derived from an EMBL/GenBank/DDBJ whole genome shotgun (WGS) entry which is preliminary data.</text>
</comment>
<proteinExistence type="predicted"/>
<dbReference type="VEuPathDB" id="TrichDB:TRFO_16693"/>
<keyword evidence="2" id="KW-1185">Reference proteome</keyword>
<evidence type="ECO:0000313" key="2">
    <source>
        <dbReference type="Proteomes" id="UP000179807"/>
    </source>
</evidence>
<sequence length="242" mass="28315">MKTNQRISFHSIDVIFDSMIEDLDNSQRDSFRNELISLKDQFQKQRTTFDRAKFNGFIFLLDELSEMLMTPLYLVNMKKQLIYAWQMKNNAPKDSIPYSQSKIIVPKFQTSQPVSNILITNSQPLSQINGPNSNSFLNPAKSLGNPTTIFTIENNLLYSIQNYTLEFRKRYHNHHKLKNAKVDAMAALLQRAEIVKILVQNTIKIANRKEEDQTERKNLRAVSDLIYVIDKMNRELRQKNKK</sequence>
<dbReference type="Proteomes" id="UP000179807">
    <property type="component" value="Unassembled WGS sequence"/>
</dbReference>
<dbReference type="EMBL" id="MLAK01000545">
    <property type="protein sequence ID" value="OHT13246.1"/>
    <property type="molecule type" value="Genomic_DNA"/>
</dbReference>
<gene>
    <name evidence="1" type="ORF">TRFO_16693</name>
</gene>
<dbReference type="AlphaFoldDB" id="A0A1J4KUA7"/>
<organism evidence="1 2">
    <name type="scientific">Tritrichomonas foetus</name>
    <dbReference type="NCBI Taxonomy" id="1144522"/>
    <lineage>
        <taxon>Eukaryota</taxon>
        <taxon>Metamonada</taxon>
        <taxon>Parabasalia</taxon>
        <taxon>Tritrichomonadida</taxon>
        <taxon>Tritrichomonadidae</taxon>
        <taxon>Tritrichomonas</taxon>
    </lineage>
</organism>
<evidence type="ECO:0000313" key="1">
    <source>
        <dbReference type="EMBL" id="OHT13246.1"/>
    </source>
</evidence>
<dbReference type="RefSeq" id="XP_068366382.1">
    <property type="nucleotide sequence ID" value="XM_068499138.1"/>
</dbReference>
<reference evidence="1" key="1">
    <citation type="submission" date="2016-10" db="EMBL/GenBank/DDBJ databases">
        <authorList>
            <person name="Benchimol M."/>
            <person name="Almeida L.G."/>
            <person name="Vasconcelos A.T."/>
            <person name="Perreira-Neves A."/>
            <person name="Rosa I.A."/>
            <person name="Tasca T."/>
            <person name="Bogo M.R."/>
            <person name="de Souza W."/>
        </authorList>
    </citation>
    <scope>NUCLEOTIDE SEQUENCE [LARGE SCALE GENOMIC DNA]</scope>
    <source>
        <strain evidence="1">K</strain>
    </source>
</reference>
<protein>
    <submittedName>
        <fullName evidence="1">Uncharacterized protein</fullName>
    </submittedName>
</protein>
<name>A0A1J4KUA7_9EUKA</name>